<organism evidence="1 2">
    <name type="scientific">Thermoflexus hugenholtzii JAD2</name>
    <dbReference type="NCBI Taxonomy" id="877466"/>
    <lineage>
        <taxon>Bacteria</taxon>
        <taxon>Bacillati</taxon>
        <taxon>Chloroflexota</taxon>
        <taxon>Thermoflexia</taxon>
        <taxon>Thermoflexales</taxon>
        <taxon>Thermoflexaceae</taxon>
        <taxon>Thermoflexus</taxon>
    </lineage>
</organism>
<name>A0A212R705_9CHLR</name>
<evidence type="ECO:0008006" key="3">
    <source>
        <dbReference type="Google" id="ProtNLM"/>
    </source>
</evidence>
<dbReference type="AlphaFoldDB" id="A0A212R705"/>
<reference evidence="2" key="1">
    <citation type="submission" date="2017-06" db="EMBL/GenBank/DDBJ databases">
        <authorList>
            <person name="Varghese N."/>
            <person name="Submissions S."/>
        </authorList>
    </citation>
    <scope>NUCLEOTIDE SEQUENCE [LARGE SCALE GENOMIC DNA]</scope>
    <source>
        <strain evidence="2">JAD2</strain>
    </source>
</reference>
<dbReference type="EMBL" id="FYEK01000035">
    <property type="protein sequence ID" value="SNB67937.1"/>
    <property type="molecule type" value="Genomic_DNA"/>
</dbReference>
<sequence length="306" mass="33632">MGEPFRFRLSIPAAGLLLALGLLLSPRAQGPGERFFPETGHTVREPFLRFFETHGGVDFLGYPITPAVPEPPDQIQCFQYACLRWEPLAPPEEAVQLLPIAEAMGLGAPPLPPERIPLGRPFRRYIPETGHTVSAMFLAFWLRHGGAKVLGNPITEPFLENGRIVQVFQRMKVGWDPVDQQVRPLPLGELYAQARGMSPRVPARIAGPMLALRVQLLLHRPIVAAGEIQRVTVLVTDETGRPVPQARVRLEVPGMDPQERITDEQGKAEGAFGVGAFPSGTLVEVRAVASDGVRQAETFAAFRVWP</sequence>
<evidence type="ECO:0000313" key="1">
    <source>
        <dbReference type="EMBL" id="SNB67937.1"/>
    </source>
</evidence>
<accession>A0A212R705</accession>
<gene>
    <name evidence="1" type="ORF">SAMN02746019_00002120</name>
</gene>
<evidence type="ECO:0000313" key="2">
    <source>
        <dbReference type="Proteomes" id="UP000197025"/>
    </source>
</evidence>
<dbReference type="OrthoDB" id="160089at2"/>
<dbReference type="Proteomes" id="UP000197025">
    <property type="component" value="Unassembled WGS sequence"/>
</dbReference>
<dbReference type="InParanoid" id="A0A212R705"/>
<keyword evidence="2" id="KW-1185">Reference proteome</keyword>
<proteinExistence type="predicted"/>
<dbReference type="RefSeq" id="WP_088571599.1">
    <property type="nucleotide sequence ID" value="NZ_FYEK01000035.1"/>
</dbReference>
<protein>
    <recommendedName>
        <fullName evidence="3">Big-1 domain-containing protein</fullName>
    </recommendedName>
</protein>